<feature type="transmembrane region" description="Helical" evidence="7">
    <location>
        <begin position="20"/>
        <end position="40"/>
    </location>
</feature>
<evidence type="ECO:0000256" key="5">
    <source>
        <dbReference type="ARBA" id="ARBA00022989"/>
    </source>
</evidence>
<feature type="transmembrane region" description="Helical" evidence="7">
    <location>
        <begin position="160"/>
        <end position="178"/>
    </location>
</feature>
<feature type="transmembrane region" description="Helical" evidence="7">
    <location>
        <begin position="55"/>
        <end position="81"/>
    </location>
</feature>
<accession>A0A2S9SP50</accession>
<keyword evidence="4" id="KW-0067">ATP-binding</keyword>
<dbReference type="PANTHER" id="PTHR43394:SF1">
    <property type="entry name" value="ATP-BINDING CASSETTE SUB-FAMILY B MEMBER 10, MITOCHONDRIAL"/>
    <property type="match status" value="1"/>
</dbReference>
<keyword evidence="5 7" id="KW-1133">Transmembrane helix</keyword>
<dbReference type="CDD" id="cd18552">
    <property type="entry name" value="ABC_6TM_MsbA_like"/>
    <property type="match status" value="1"/>
</dbReference>
<dbReference type="FunFam" id="3.40.50.300:FF:000218">
    <property type="entry name" value="Multidrug ABC transporter ATP-binding protein"/>
    <property type="match status" value="1"/>
</dbReference>
<dbReference type="InterPro" id="IPR011527">
    <property type="entry name" value="ABC1_TM_dom"/>
</dbReference>
<dbReference type="Gene3D" id="1.20.1560.10">
    <property type="entry name" value="ABC transporter type 1, transmembrane domain"/>
    <property type="match status" value="1"/>
</dbReference>
<keyword evidence="3" id="KW-0547">Nucleotide-binding</keyword>
<evidence type="ECO:0000313" key="11">
    <source>
        <dbReference type="Proteomes" id="UP000239065"/>
    </source>
</evidence>
<dbReference type="InterPro" id="IPR003439">
    <property type="entry name" value="ABC_transporter-like_ATP-bd"/>
</dbReference>
<evidence type="ECO:0000256" key="1">
    <source>
        <dbReference type="ARBA" id="ARBA00004651"/>
    </source>
</evidence>
<dbReference type="GO" id="GO:0005886">
    <property type="term" value="C:plasma membrane"/>
    <property type="evidence" value="ECO:0007669"/>
    <property type="project" value="UniProtKB-SubCell"/>
</dbReference>
<evidence type="ECO:0000313" key="10">
    <source>
        <dbReference type="EMBL" id="PRM88356.1"/>
    </source>
</evidence>
<dbReference type="Pfam" id="PF00664">
    <property type="entry name" value="ABC_membrane"/>
    <property type="match status" value="1"/>
</dbReference>
<dbReference type="InterPro" id="IPR003593">
    <property type="entry name" value="AAA+_ATPase"/>
</dbReference>
<dbReference type="GO" id="GO:0016887">
    <property type="term" value="F:ATP hydrolysis activity"/>
    <property type="evidence" value="ECO:0007669"/>
    <property type="project" value="InterPro"/>
</dbReference>
<dbReference type="SUPFAM" id="SSF90123">
    <property type="entry name" value="ABC transporter transmembrane region"/>
    <property type="match status" value="1"/>
</dbReference>
<dbReference type="InterPro" id="IPR039421">
    <property type="entry name" value="Type_1_exporter"/>
</dbReference>
<dbReference type="PROSITE" id="PS50929">
    <property type="entry name" value="ABC_TM1F"/>
    <property type="match status" value="1"/>
</dbReference>
<dbReference type="InterPro" id="IPR036640">
    <property type="entry name" value="ABC1_TM_sf"/>
</dbReference>
<feature type="transmembrane region" description="Helical" evidence="7">
    <location>
        <begin position="246"/>
        <end position="267"/>
    </location>
</feature>
<feature type="domain" description="ABC transmembrane type-1" evidence="9">
    <location>
        <begin position="22"/>
        <end position="302"/>
    </location>
</feature>
<dbReference type="PROSITE" id="PS00211">
    <property type="entry name" value="ABC_TRANSPORTER_1"/>
    <property type="match status" value="1"/>
</dbReference>
<evidence type="ECO:0000256" key="4">
    <source>
        <dbReference type="ARBA" id="ARBA00022840"/>
    </source>
</evidence>
<dbReference type="Gene3D" id="3.40.50.300">
    <property type="entry name" value="P-loop containing nucleotide triphosphate hydrolases"/>
    <property type="match status" value="1"/>
</dbReference>
<evidence type="ECO:0000256" key="2">
    <source>
        <dbReference type="ARBA" id="ARBA00022692"/>
    </source>
</evidence>
<name>A0A2S9SP50_9BACT</name>
<dbReference type="SUPFAM" id="SSF52540">
    <property type="entry name" value="P-loop containing nucleoside triphosphate hydrolases"/>
    <property type="match status" value="1"/>
</dbReference>
<keyword evidence="2 7" id="KW-0812">Transmembrane</keyword>
<proteinExistence type="predicted"/>
<dbReference type="Proteomes" id="UP000239065">
    <property type="component" value="Unassembled WGS sequence"/>
</dbReference>
<dbReference type="PANTHER" id="PTHR43394">
    <property type="entry name" value="ATP-DEPENDENT PERMEASE MDL1, MITOCHONDRIAL"/>
    <property type="match status" value="1"/>
</dbReference>
<dbReference type="InterPro" id="IPR017871">
    <property type="entry name" value="ABC_transporter-like_CS"/>
</dbReference>
<comment type="caution">
    <text evidence="10">The sequence shown here is derived from an EMBL/GenBank/DDBJ whole genome shotgun (WGS) entry which is preliminary data.</text>
</comment>
<dbReference type="EMBL" id="NXGJ01000003">
    <property type="protein sequence ID" value="PRM88356.1"/>
    <property type="molecule type" value="Genomic_DNA"/>
</dbReference>
<dbReference type="RefSeq" id="WP_105908801.1">
    <property type="nucleotide sequence ID" value="NZ_NXGJ01000003.1"/>
</dbReference>
<feature type="transmembrane region" description="Helical" evidence="7">
    <location>
        <begin position="134"/>
        <end position="154"/>
    </location>
</feature>
<evidence type="ECO:0000259" key="9">
    <source>
        <dbReference type="PROSITE" id="PS50929"/>
    </source>
</evidence>
<comment type="subcellular location">
    <subcellularLocation>
        <location evidence="1">Cell membrane</location>
        <topology evidence="1">Multi-pass membrane protein</topology>
    </subcellularLocation>
</comment>
<evidence type="ECO:0000256" key="6">
    <source>
        <dbReference type="ARBA" id="ARBA00023136"/>
    </source>
</evidence>
<keyword evidence="6 7" id="KW-0472">Membrane</keyword>
<evidence type="ECO:0000256" key="3">
    <source>
        <dbReference type="ARBA" id="ARBA00022741"/>
    </source>
</evidence>
<sequence length="569" mass="63677">MINFFKQYTPFYKNYKLQIFYAFIGIILVATATAGTAYAIQPLLDDIFINKNVDMLYIMPIIVVIIYTAKGFGGYIQAYFISYIGQDITRIIRDRLFSHVLKLDLDFFQKTHGGELVSRIINDINRIQSAVSGYLAEIIRESLTIVALVALVIYRSPELAFYGLIVLPLAFYPLSLLAKKMKKLSFKSQESNSDITSSLTESFNNIEIIKANNTEILEAKKFSVFNMIFFKYNMKAVKTNELTSPLMEILGSLAFGAVILVGGSKVISGELTTGEFSSFIAALFMLYTPIKRISGLYNKMQDALAANERINSIFEKSPSIKSGEIEKIDSINSIKFENVSLKYDDLEALKNINLEAKKGEIVALVGDSGGGKSSLINLLVRFYDSSVGKITFDDIDIKDLSLKTLRENISIVTQRVYIFNDTIAANVSYGEELDDLKVIEALKQAHAYEFVLSMKKGINTVLDEFGTNLSGGQRQRIAIARALYKNPKILILDEATSALDNKSESLISQVIEEVSKDRITFVIAHRLSTIRNASKIALFKNGEIVDIGTQEELLENSTEYQRLYNSANI</sequence>
<dbReference type="AlphaFoldDB" id="A0A2S9SP50"/>
<evidence type="ECO:0000256" key="7">
    <source>
        <dbReference type="SAM" id="Phobius"/>
    </source>
</evidence>
<organism evidence="10 11">
    <name type="scientific">Aliarcobacter cryaerophilus</name>
    <dbReference type="NCBI Taxonomy" id="28198"/>
    <lineage>
        <taxon>Bacteria</taxon>
        <taxon>Pseudomonadati</taxon>
        <taxon>Campylobacterota</taxon>
        <taxon>Epsilonproteobacteria</taxon>
        <taxon>Campylobacterales</taxon>
        <taxon>Arcobacteraceae</taxon>
        <taxon>Aliarcobacter</taxon>
    </lineage>
</organism>
<reference evidence="10 11" key="1">
    <citation type="submission" date="2017-09" db="EMBL/GenBank/DDBJ databases">
        <title>Reassesment of A. cryaerophilus.</title>
        <authorList>
            <person name="Perez-Cataluna A."/>
            <person name="Collado L."/>
            <person name="Salgado O."/>
            <person name="Lefinanco V."/>
            <person name="Figueras M.J."/>
        </authorList>
    </citation>
    <scope>NUCLEOTIDE SEQUENCE [LARGE SCALE GENOMIC DNA]</scope>
    <source>
        <strain evidence="10 11">LMG 9861</strain>
    </source>
</reference>
<dbReference type="GO" id="GO:0015421">
    <property type="term" value="F:ABC-type oligopeptide transporter activity"/>
    <property type="evidence" value="ECO:0007669"/>
    <property type="project" value="TreeGrafter"/>
</dbReference>
<dbReference type="InterPro" id="IPR027417">
    <property type="entry name" value="P-loop_NTPase"/>
</dbReference>
<evidence type="ECO:0000259" key="8">
    <source>
        <dbReference type="PROSITE" id="PS50893"/>
    </source>
</evidence>
<dbReference type="SMART" id="SM00382">
    <property type="entry name" value="AAA"/>
    <property type="match status" value="1"/>
</dbReference>
<gene>
    <name evidence="10" type="ORF">CJ669_03985</name>
</gene>
<dbReference type="GO" id="GO:0005524">
    <property type="term" value="F:ATP binding"/>
    <property type="evidence" value="ECO:0007669"/>
    <property type="project" value="UniProtKB-KW"/>
</dbReference>
<feature type="domain" description="ABC transporter" evidence="8">
    <location>
        <begin position="334"/>
        <end position="566"/>
    </location>
</feature>
<protein>
    <submittedName>
        <fullName evidence="10">ABC transporter permease</fullName>
    </submittedName>
</protein>
<dbReference type="Pfam" id="PF00005">
    <property type="entry name" value="ABC_tran"/>
    <property type="match status" value="1"/>
</dbReference>
<dbReference type="PROSITE" id="PS50893">
    <property type="entry name" value="ABC_TRANSPORTER_2"/>
    <property type="match status" value="1"/>
</dbReference>